<accession>A0A2A2TGI2</accession>
<gene>
    <name evidence="1" type="ORF">CK510_16995</name>
</gene>
<proteinExistence type="predicted"/>
<reference evidence="1 2" key="1">
    <citation type="submission" date="2017-08" db="EMBL/GenBank/DDBJ databases">
        <title>Draft genome sequence of filamentous cyanobacterium Calothrix elsteri CCALA 953.</title>
        <authorList>
            <person name="Gagunashvili A.N."/>
            <person name="Elster J."/>
            <person name="Andresson O.S."/>
        </authorList>
    </citation>
    <scope>NUCLEOTIDE SEQUENCE [LARGE SCALE GENOMIC DNA]</scope>
    <source>
        <strain evidence="1 2">CCALA 953</strain>
    </source>
</reference>
<dbReference type="AlphaFoldDB" id="A0A2A2TGI2"/>
<protein>
    <submittedName>
        <fullName evidence="1">Uncharacterized protein</fullName>
    </submittedName>
</protein>
<evidence type="ECO:0000313" key="1">
    <source>
        <dbReference type="EMBL" id="PAX52854.1"/>
    </source>
</evidence>
<evidence type="ECO:0000313" key="2">
    <source>
        <dbReference type="Proteomes" id="UP000218238"/>
    </source>
</evidence>
<comment type="caution">
    <text evidence="1">The sequence shown here is derived from an EMBL/GenBank/DDBJ whole genome shotgun (WGS) entry which is preliminary data.</text>
</comment>
<dbReference type="EMBL" id="NTFS01000192">
    <property type="protein sequence ID" value="PAX52854.1"/>
    <property type="molecule type" value="Genomic_DNA"/>
</dbReference>
<dbReference type="Proteomes" id="UP000218238">
    <property type="component" value="Unassembled WGS sequence"/>
</dbReference>
<organism evidence="1 2">
    <name type="scientific">Brunnivagina elsteri CCALA 953</name>
    <dbReference type="NCBI Taxonomy" id="987040"/>
    <lineage>
        <taxon>Bacteria</taxon>
        <taxon>Bacillati</taxon>
        <taxon>Cyanobacteriota</taxon>
        <taxon>Cyanophyceae</taxon>
        <taxon>Nostocales</taxon>
        <taxon>Calotrichaceae</taxon>
        <taxon>Brunnivagina</taxon>
    </lineage>
</organism>
<keyword evidence="2" id="KW-1185">Reference proteome</keyword>
<name>A0A2A2TGI2_9CYAN</name>
<dbReference type="OrthoDB" id="488325at2"/>
<dbReference type="RefSeq" id="WP_095722836.1">
    <property type="nucleotide sequence ID" value="NZ_NTFS01000192.1"/>
</dbReference>
<sequence>MIFDSSTFASALTIAIGFIFLQSHSINYQSNFQVFFGIDSSQSLSHLIIKKSALSGLTASANNTAESLFVALILNSLNLLLPDTTASVNSYLWGANIANDKKIHTILINFYNQLSTVDYEFTNYSENINPMDY</sequence>